<organism evidence="1 2">
    <name type="scientific">Vibrio scophthalmi LMG 19158</name>
    <dbReference type="NCBI Taxonomy" id="870967"/>
    <lineage>
        <taxon>Bacteria</taxon>
        <taxon>Pseudomonadati</taxon>
        <taxon>Pseudomonadota</taxon>
        <taxon>Gammaproteobacteria</taxon>
        <taxon>Vibrionales</taxon>
        <taxon>Vibrionaceae</taxon>
        <taxon>Vibrio</taxon>
    </lineage>
</organism>
<dbReference type="RefSeq" id="WP_005592990.1">
    <property type="nucleotide sequence ID" value="NZ_AFWE01000032.1"/>
</dbReference>
<evidence type="ECO:0000313" key="2">
    <source>
        <dbReference type="Proteomes" id="UP000004349"/>
    </source>
</evidence>
<dbReference type="Proteomes" id="UP000004349">
    <property type="component" value="Unassembled WGS sequence"/>
</dbReference>
<proteinExistence type="predicted"/>
<dbReference type="EMBL" id="AFWE01000032">
    <property type="protein sequence ID" value="EGU41586.1"/>
    <property type="molecule type" value="Genomic_DNA"/>
</dbReference>
<reference evidence="1 2" key="1">
    <citation type="journal article" date="2012" name="Int. J. Syst. Evol. Microbiol.">
        <title>Vibrio caribbeanicus sp. nov., isolated from the marine sponge Scleritoderma cyanea.</title>
        <authorList>
            <person name="Hoffmann M."/>
            <person name="Monday S.R."/>
            <person name="Allard M.W."/>
            <person name="Strain E.A."/>
            <person name="Whittaker P."/>
            <person name="Naum M."/>
            <person name="McCarthy P.J."/>
            <person name="Lopez J.V."/>
            <person name="Fischer M."/>
            <person name="Brown E.W."/>
        </authorList>
    </citation>
    <scope>NUCLEOTIDE SEQUENCE [LARGE SCALE GENOMIC DNA]</scope>
    <source>
        <strain evidence="1 2">LMG 19158</strain>
    </source>
</reference>
<dbReference type="AlphaFoldDB" id="F9RJ01"/>
<comment type="caution">
    <text evidence="1">The sequence shown here is derived from an EMBL/GenBank/DDBJ whole genome shotgun (WGS) entry which is preliminary data.</text>
</comment>
<sequence>MNYYDEVIDIYESHLGIPFNGHCQSCDASNKSPLLPWQIGTKYNSDAGRVFIAGKPHRGTPGDVLDSNIIDGREVAERLFFTENWPYWNYTKEALNIVYGSDKESWEHIAFTNIVKCTSTNDTDNTSWACAEKCIVQNKVIIKEIELLKPRKIIFFTWSMYRDLFEAIPFAVSNTIVEHTDSEHRVPCGAKQLGWWEPVSLLIVGHPERMKKVEYVIAIAQWLTKP</sequence>
<evidence type="ECO:0008006" key="3">
    <source>
        <dbReference type="Google" id="ProtNLM"/>
    </source>
</evidence>
<evidence type="ECO:0000313" key="1">
    <source>
        <dbReference type="EMBL" id="EGU41586.1"/>
    </source>
</evidence>
<name>F9RJ01_9VIBR</name>
<dbReference type="eggNOG" id="ENOG5033F9U">
    <property type="taxonomic scope" value="Bacteria"/>
</dbReference>
<accession>F9RJ01</accession>
<protein>
    <recommendedName>
        <fullName evidence="3">Uracil-DNA glycosylase-like domain-containing protein</fullName>
    </recommendedName>
</protein>
<gene>
    <name evidence="1" type="ORF">VIS19158_07460</name>
</gene>